<accession>A0A2S4MAW0</accession>
<name>A0A2S4MAW0_9HYPH</name>
<organism evidence="1 2">
    <name type="scientific">Bosea psychrotolerans</name>
    <dbReference type="NCBI Taxonomy" id="1871628"/>
    <lineage>
        <taxon>Bacteria</taxon>
        <taxon>Pseudomonadati</taxon>
        <taxon>Pseudomonadota</taxon>
        <taxon>Alphaproteobacteria</taxon>
        <taxon>Hyphomicrobiales</taxon>
        <taxon>Boseaceae</taxon>
        <taxon>Bosea</taxon>
    </lineage>
</organism>
<proteinExistence type="predicted"/>
<evidence type="ECO:0000313" key="2">
    <source>
        <dbReference type="Proteomes" id="UP000236919"/>
    </source>
</evidence>
<dbReference type="Proteomes" id="UP000236919">
    <property type="component" value="Unassembled WGS sequence"/>
</dbReference>
<dbReference type="RefSeq" id="WP_103718475.1">
    <property type="nucleotide sequence ID" value="NZ_PQFZ01000006.1"/>
</dbReference>
<reference evidence="1 2" key="1">
    <citation type="submission" date="2018-01" db="EMBL/GenBank/DDBJ databases">
        <title>Genomic Encyclopedia of Type Strains, Phase III (KMG-III): the genomes of soil and plant-associated and newly described type strains.</title>
        <authorList>
            <person name="Whitman W."/>
        </authorList>
    </citation>
    <scope>NUCLEOTIDE SEQUENCE [LARGE SCALE GENOMIC DNA]</scope>
    <source>
        <strain evidence="1 2">1131</strain>
    </source>
</reference>
<evidence type="ECO:0000313" key="1">
    <source>
        <dbReference type="EMBL" id="POR51890.1"/>
    </source>
</evidence>
<comment type="caution">
    <text evidence="1">The sequence shown here is derived from an EMBL/GenBank/DDBJ whole genome shotgun (WGS) entry which is preliminary data.</text>
</comment>
<keyword evidence="2" id="KW-1185">Reference proteome</keyword>
<dbReference type="EMBL" id="PQFZ01000006">
    <property type="protein sequence ID" value="POR51890.1"/>
    <property type="molecule type" value="Genomic_DNA"/>
</dbReference>
<dbReference type="AlphaFoldDB" id="A0A2S4MAW0"/>
<protein>
    <submittedName>
        <fullName evidence="1">Uncharacterized protein</fullName>
    </submittedName>
</protein>
<gene>
    <name evidence="1" type="ORF">CYD53_106173</name>
</gene>
<sequence>MKRARVARAAQPDVLAEDPLLARLARIDKEAKGHIEARQRSGGRIPPRQRNEVLVTLADLDLALEALRGARDEMSIALDKRLNTHRAMTAYQRADELSMTPQKRS</sequence>